<name>A0AAU7BRY5_9FLAO</name>
<evidence type="ECO:0000313" key="1">
    <source>
        <dbReference type="EMBL" id="XBG61075.1"/>
    </source>
</evidence>
<dbReference type="EMBL" id="CP157199">
    <property type="protein sequence ID" value="XBG61075.1"/>
    <property type="molecule type" value="Genomic_DNA"/>
</dbReference>
<sequence>MEYGSELSVSDMEDLGENIIDNADRKSCEQLNIQFDSYVKFHDVDDSIKLLIDSPQTEFIS</sequence>
<accession>A0AAU7BRY5</accession>
<dbReference type="AlphaFoldDB" id="A0AAU7BRY5"/>
<organism evidence="1">
    <name type="scientific">Pontimicrobium sp. SW4</name>
    <dbReference type="NCBI Taxonomy" id="3153519"/>
    <lineage>
        <taxon>Bacteria</taxon>
        <taxon>Pseudomonadati</taxon>
        <taxon>Bacteroidota</taxon>
        <taxon>Flavobacteriia</taxon>
        <taxon>Flavobacteriales</taxon>
        <taxon>Flavobacteriaceae</taxon>
        <taxon>Pontimicrobium</taxon>
    </lineage>
</organism>
<gene>
    <name evidence="1" type="ORF">ABGB03_14580</name>
</gene>
<proteinExistence type="predicted"/>
<dbReference type="RefSeq" id="WP_347923343.1">
    <property type="nucleotide sequence ID" value="NZ_CP157199.1"/>
</dbReference>
<reference evidence="1" key="1">
    <citation type="submission" date="2024-05" db="EMBL/GenBank/DDBJ databases">
        <title>Pontimicrobium maritimus sp. nov., isolated form sea water.</title>
        <authorList>
            <person name="Muhammad N."/>
            <person name="Vuong T.Q."/>
            <person name="Han H.L."/>
            <person name="Kim S.-G."/>
        </authorList>
    </citation>
    <scope>NUCLEOTIDE SEQUENCE</scope>
    <source>
        <strain evidence="1">SW4</strain>
    </source>
</reference>
<protein>
    <submittedName>
        <fullName evidence="1">Uncharacterized protein</fullName>
    </submittedName>
</protein>